<dbReference type="Pfam" id="PF22624">
    <property type="entry name" value="AASDHPPT_N"/>
    <property type="match status" value="1"/>
</dbReference>
<comment type="cofactor">
    <cofactor evidence="1">
        <name>Mg(2+)</name>
        <dbReference type="ChEBI" id="CHEBI:18420"/>
    </cofactor>
</comment>
<dbReference type="NCBIfam" id="TIGR00556">
    <property type="entry name" value="pantethn_trn"/>
    <property type="match status" value="1"/>
</dbReference>
<keyword evidence="5" id="KW-0460">Magnesium</keyword>
<evidence type="ECO:0000256" key="2">
    <source>
        <dbReference type="ARBA" id="ARBA00010990"/>
    </source>
</evidence>
<dbReference type="PANTHER" id="PTHR12215">
    <property type="entry name" value="PHOSPHOPANTETHEINE TRANSFERASE"/>
    <property type="match status" value="1"/>
</dbReference>
<dbReference type="SUPFAM" id="SSF56214">
    <property type="entry name" value="4'-phosphopantetheinyl transferase"/>
    <property type="match status" value="2"/>
</dbReference>
<dbReference type="GO" id="GO:0000287">
    <property type="term" value="F:magnesium ion binding"/>
    <property type="evidence" value="ECO:0007669"/>
    <property type="project" value="InterPro"/>
</dbReference>
<dbReference type="RefSeq" id="WP_099070480.1">
    <property type="nucleotide sequence ID" value="NZ_LAHD01000069.1"/>
</dbReference>
<dbReference type="AlphaFoldDB" id="A0A9Q6EJX8"/>
<dbReference type="GO" id="GO:0008897">
    <property type="term" value="F:holo-[acyl-carrier-protein] synthase activity"/>
    <property type="evidence" value="ECO:0007669"/>
    <property type="project" value="InterPro"/>
</dbReference>
<dbReference type="GeneID" id="57097810"/>
<reference evidence="8 9" key="1">
    <citation type="submission" date="2015-02" db="EMBL/GenBank/DDBJ databases">
        <title>Nostoc linckia genome annotation.</title>
        <authorList>
            <person name="Zhou Z."/>
        </authorList>
    </citation>
    <scope>NUCLEOTIDE SEQUENCE [LARGE SCALE GENOMIC DNA]</scope>
    <source>
        <strain evidence="9">z8</strain>
    </source>
</reference>
<keyword evidence="3 8" id="KW-0808">Transferase</keyword>
<organism evidence="8 9">
    <name type="scientific">Nostoc linckia z8</name>
    <dbReference type="NCBI Taxonomy" id="1628746"/>
    <lineage>
        <taxon>Bacteria</taxon>
        <taxon>Bacillati</taxon>
        <taxon>Cyanobacteriota</taxon>
        <taxon>Cyanophyceae</taxon>
        <taxon>Nostocales</taxon>
        <taxon>Nostocaceae</taxon>
        <taxon>Nostoc</taxon>
    </lineage>
</organism>
<feature type="domain" description="4'-phosphopantetheinyl transferase" evidence="6">
    <location>
        <begin position="127"/>
        <end position="226"/>
    </location>
</feature>
<evidence type="ECO:0000256" key="3">
    <source>
        <dbReference type="ARBA" id="ARBA00022679"/>
    </source>
</evidence>
<evidence type="ECO:0000259" key="6">
    <source>
        <dbReference type="Pfam" id="PF01648"/>
    </source>
</evidence>
<gene>
    <name evidence="8" type="ORF">VF08_21865</name>
</gene>
<evidence type="ECO:0000256" key="1">
    <source>
        <dbReference type="ARBA" id="ARBA00001946"/>
    </source>
</evidence>
<name>A0A9Q6EJX8_NOSLI</name>
<evidence type="ECO:0000259" key="7">
    <source>
        <dbReference type="Pfam" id="PF22624"/>
    </source>
</evidence>
<feature type="domain" description="4'-phosphopantetheinyl transferase N-terminal" evidence="7">
    <location>
        <begin position="35"/>
        <end position="120"/>
    </location>
</feature>
<dbReference type="InterPro" id="IPR053581">
    <property type="entry name" value="P-Pant_Transferase_HetI-like"/>
</dbReference>
<dbReference type="Pfam" id="PF01648">
    <property type="entry name" value="ACPS"/>
    <property type="match status" value="1"/>
</dbReference>
<evidence type="ECO:0000256" key="4">
    <source>
        <dbReference type="ARBA" id="ARBA00022723"/>
    </source>
</evidence>
<dbReference type="InterPro" id="IPR055066">
    <property type="entry name" value="AASDHPPT_N"/>
</dbReference>
<sequence>MTAPNHLWLPAPTDLNLLPDEIHVWRIKLNQPEPQLQNLKNTLSSDEITRAERFHFPQHQQRFIAGRGILRSILSRYLGIKPSEIQFNYQQRGKPVLAERFAKSGLEFNLSHSQELGLCAVNCQREIGVDLEYIRPVSDLEALAKRFFLPREYEMLRSLASNQQQEVFFRYWTCKEAYLKATGDGLSQLEAVEVFLTPTAPAKLQISQDWSLFELVPANNYVAAVAIANSGWDLKCWQEGVDC</sequence>
<dbReference type="PANTHER" id="PTHR12215:SF10">
    <property type="entry name" value="L-AMINOADIPATE-SEMIALDEHYDE DEHYDROGENASE-PHOSPHOPANTETHEINYL TRANSFERASE"/>
    <property type="match status" value="1"/>
</dbReference>
<comment type="caution">
    <text evidence="8">The sequence shown here is derived from an EMBL/GenBank/DDBJ whole genome shotgun (WGS) entry which is preliminary data.</text>
</comment>
<accession>A0A9Q6EJX8</accession>
<evidence type="ECO:0000313" key="8">
    <source>
        <dbReference type="EMBL" id="PHK01581.1"/>
    </source>
</evidence>
<dbReference type="InterPro" id="IPR004568">
    <property type="entry name" value="Ppantetheine-prot_Trfase_dom"/>
</dbReference>
<keyword evidence="4" id="KW-0479">Metal-binding</keyword>
<evidence type="ECO:0000256" key="5">
    <source>
        <dbReference type="ARBA" id="ARBA00022842"/>
    </source>
</evidence>
<dbReference type="GO" id="GO:0005829">
    <property type="term" value="C:cytosol"/>
    <property type="evidence" value="ECO:0007669"/>
    <property type="project" value="TreeGrafter"/>
</dbReference>
<dbReference type="InterPro" id="IPR008278">
    <property type="entry name" value="4-PPantetheinyl_Trfase_dom"/>
</dbReference>
<dbReference type="InterPro" id="IPR050559">
    <property type="entry name" value="P-Pant_transferase_sf"/>
</dbReference>
<dbReference type="NCBIfam" id="NF042922">
    <property type="entry name" value="4PPT_HetI"/>
    <property type="match status" value="1"/>
</dbReference>
<protein>
    <submittedName>
        <fullName evidence="8">4'-phosphopantetheinyl transferase</fullName>
    </submittedName>
</protein>
<dbReference type="InterPro" id="IPR037143">
    <property type="entry name" value="4-PPantetheinyl_Trfase_dom_sf"/>
</dbReference>
<proteinExistence type="inferred from homology"/>
<dbReference type="GO" id="GO:0006633">
    <property type="term" value="P:fatty acid biosynthetic process"/>
    <property type="evidence" value="ECO:0007669"/>
    <property type="project" value="InterPro"/>
</dbReference>
<dbReference type="EMBL" id="LAHD01000069">
    <property type="protein sequence ID" value="PHK01581.1"/>
    <property type="molecule type" value="Genomic_DNA"/>
</dbReference>
<dbReference type="Proteomes" id="UP000222310">
    <property type="component" value="Unassembled WGS sequence"/>
</dbReference>
<dbReference type="GO" id="GO:0019878">
    <property type="term" value="P:lysine biosynthetic process via aminoadipic acid"/>
    <property type="evidence" value="ECO:0007669"/>
    <property type="project" value="TreeGrafter"/>
</dbReference>
<comment type="similarity">
    <text evidence="2">Belongs to the P-Pant transferase superfamily. Gsp/Sfp/HetI/AcpT family.</text>
</comment>
<dbReference type="Gene3D" id="3.90.470.20">
    <property type="entry name" value="4'-phosphopantetheinyl transferase domain"/>
    <property type="match status" value="2"/>
</dbReference>
<evidence type="ECO:0000313" key="9">
    <source>
        <dbReference type="Proteomes" id="UP000222310"/>
    </source>
</evidence>